<organism evidence="2">
    <name type="scientific">Vibrio sp. HB236076</name>
    <dbReference type="NCBI Taxonomy" id="3232307"/>
    <lineage>
        <taxon>Bacteria</taxon>
        <taxon>Pseudomonadati</taxon>
        <taxon>Pseudomonadota</taxon>
        <taxon>Gammaproteobacteria</taxon>
        <taxon>Vibrionales</taxon>
        <taxon>Vibrionaceae</taxon>
        <taxon>Vibrio</taxon>
    </lineage>
</organism>
<accession>A0AB39HF70</accession>
<proteinExistence type="predicted"/>
<sequence>MRSRLVLLLALIAVVIGVIGVMDALKKKPQVVNEPVVKQEVAPETYVTVWQATQDLNQGQPLSQAQVQKQQLPLSEAVKVGAKQDVALDFSPSTLLNKNIHSGEYILSDYQTKPNAPGYIDLLISPGMTLYPLTVDKQTLINDYIRPGSHIDILTVSSPSTNLAGEADQPKRFSGLEARMFMQKVKVLSIQGDGDTAAQVEKKVSSRVSVSNGNNVTLVIEIEPDQVARLALAERTMHMEVYRSQAYRQSPVAKMDQVIENYNNIVEYRGSQKTATFGGE</sequence>
<evidence type="ECO:0000313" key="2">
    <source>
        <dbReference type="EMBL" id="XDK26861.1"/>
    </source>
</evidence>
<dbReference type="InterPro" id="IPR031571">
    <property type="entry name" value="RcpC_dom"/>
</dbReference>
<dbReference type="EMBL" id="CP162602">
    <property type="protein sequence ID" value="XDK26861.1"/>
    <property type="molecule type" value="Genomic_DNA"/>
</dbReference>
<feature type="domain" description="Flp pilus assembly protein RcpC/CpaB" evidence="1">
    <location>
        <begin position="123"/>
        <end position="236"/>
    </location>
</feature>
<reference evidence="2" key="1">
    <citation type="submission" date="2024-07" db="EMBL/GenBank/DDBJ databases">
        <title>Genome Analysis of a Potential Novel Vibrio Species Secreting pH- and Thermo-stable Alginate Lyase and its Application in Producing Alginate Oligosaccharides.</title>
        <authorList>
            <person name="Huang H."/>
            <person name="Bao K."/>
        </authorList>
    </citation>
    <scope>NUCLEOTIDE SEQUENCE</scope>
    <source>
        <strain evidence="2">HB236076</strain>
        <plasmid evidence="2">p-HB236076</plasmid>
    </source>
</reference>
<protein>
    <submittedName>
        <fullName evidence="2">Flp pilus assembly protein CpaB</fullName>
    </submittedName>
</protein>
<dbReference type="AlphaFoldDB" id="A0AB39HF70"/>
<geneLocation type="plasmid" evidence="2">
    <name>p-HB236076</name>
</geneLocation>
<dbReference type="Pfam" id="PF16976">
    <property type="entry name" value="RcpC"/>
    <property type="match status" value="1"/>
</dbReference>
<evidence type="ECO:0000259" key="1">
    <source>
        <dbReference type="Pfam" id="PF16976"/>
    </source>
</evidence>
<dbReference type="InterPro" id="IPR017592">
    <property type="entry name" value="Pilus_assmbl_Flp-typ_CpaB"/>
</dbReference>
<gene>
    <name evidence="2" type="primary">cpaB</name>
    <name evidence="2" type="ORF">AB0763_13840</name>
</gene>
<name>A0AB39HF70_9VIBR</name>
<dbReference type="RefSeq" id="WP_306099775.1">
    <property type="nucleotide sequence ID" value="NZ_CP162602.1"/>
</dbReference>
<dbReference type="KEGG" id="vih:AB0763_13840"/>
<dbReference type="NCBIfam" id="TIGR03177">
    <property type="entry name" value="pilus_cpaB"/>
    <property type="match status" value="1"/>
</dbReference>
<keyword evidence="2" id="KW-0614">Plasmid</keyword>